<name>A0A4R6SPH7_LABRH</name>
<dbReference type="RefSeq" id="WP_133847928.1">
    <property type="nucleotide sequence ID" value="NZ_SNXZ01000001.1"/>
</dbReference>
<evidence type="ECO:0000313" key="2">
    <source>
        <dbReference type="EMBL" id="TDQ05123.1"/>
    </source>
</evidence>
<evidence type="ECO:0000256" key="1">
    <source>
        <dbReference type="SAM" id="MobiDB-lite"/>
    </source>
</evidence>
<dbReference type="Proteomes" id="UP000295444">
    <property type="component" value="Unassembled WGS sequence"/>
</dbReference>
<reference evidence="2 3" key="1">
    <citation type="submission" date="2019-03" db="EMBL/GenBank/DDBJ databases">
        <title>Genomic Encyclopedia of Type Strains, Phase IV (KMG-IV): sequencing the most valuable type-strain genomes for metagenomic binning, comparative biology and taxonomic classification.</title>
        <authorList>
            <person name="Goeker M."/>
        </authorList>
    </citation>
    <scope>NUCLEOTIDE SEQUENCE [LARGE SCALE GENOMIC DNA]</scope>
    <source>
        <strain evidence="2 3">DSM 45361</strain>
    </source>
</reference>
<keyword evidence="3" id="KW-1185">Reference proteome</keyword>
<organism evidence="2 3">
    <name type="scientific">Labedaea rhizosphaerae</name>
    <dbReference type="NCBI Taxonomy" id="598644"/>
    <lineage>
        <taxon>Bacteria</taxon>
        <taxon>Bacillati</taxon>
        <taxon>Actinomycetota</taxon>
        <taxon>Actinomycetes</taxon>
        <taxon>Pseudonocardiales</taxon>
        <taxon>Pseudonocardiaceae</taxon>
        <taxon>Labedaea</taxon>
    </lineage>
</organism>
<accession>A0A4R6SPH7</accession>
<sequence>MAGVTADQGHVQQHNSAPPPSSGNIQHLKVTPENVVDLAEAIHQIIETLDASTSQNLALDLLLPSDAFLGDPHSKWAVEEFNEYLVNAENSFTNVVTRLIAEHKRTYNALKEIADSYGKTDEWNARQLNEAYGLP</sequence>
<feature type="region of interest" description="Disordered" evidence="1">
    <location>
        <begin position="1"/>
        <end position="25"/>
    </location>
</feature>
<evidence type="ECO:0008006" key="4">
    <source>
        <dbReference type="Google" id="ProtNLM"/>
    </source>
</evidence>
<proteinExistence type="predicted"/>
<gene>
    <name evidence="2" type="ORF">EV186_1011088</name>
</gene>
<comment type="caution">
    <text evidence="2">The sequence shown here is derived from an EMBL/GenBank/DDBJ whole genome shotgun (WGS) entry which is preliminary data.</text>
</comment>
<dbReference type="AlphaFoldDB" id="A0A4R6SPH7"/>
<dbReference type="EMBL" id="SNXZ01000001">
    <property type="protein sequence ID" value="TDQ05123.1"/>
    <property type="molecule type" value="Genomic_DNA"/>
</dbReference>
<evidence type="ECO:0000313" key="3">
    <source>
        <dbReference type="Proteomes" id="UP000295444"/>
    </source>
</evidence>
<protein>
    <recommendedName>
        <fullName evidence="4">PE family protein</fullName>
    </recommendedName>
</protein>